<dbReference type="PANTHER" id="PTHR24419:SF18">
    <property type="entry name" value="SERINE_THREONINE-PROTEIN KINASE HASPIN"/>
    <property type="match status" value="1"/>
</dbReference>
<evidence type="ECO:0000313" key="12">
    <source>
        <dbReference type="Proteomes" id="UP000887226"/>
    </source>
</evidence>
<dbReference type="Proteomes" id="UP000887226">
    <property type="component" value="Unassembled WGS sequence"/>
</dbReference>
<keyword evidence="3" id="KW-0808">Transferase</keyword>
<dbReference type="PANTHER" id="PTHR24419">
    <property type="entry name" value="INTERLEUKIN-1 RECEPTOR-ASSOCIATED KINASE"/>
    <property type="match status" value="1"/>
</dbReference>
<keyword evidence="12" id="KW-1185">Reference proteome</keyword>
<proteinExistence type="predicted"/>
<dbReference type="GO" id="GO:0035556">
    <property type="term" value="P:intracellular signal transduction"/>
    <property type="evidence" value="ECO:0007669"/>
    <property type="project" value="TreeGrafter"/>
</dbReference>
<evidence type="ECO:0000259" key="10">
    <source>
        <dbReference type="PROSITE" id="PS50011"/>
    </source>
</evidence>
<dbReference type="GO" id="GO:0005634">
    <property type="term" value="C:nucleus"/>
    <property type="evidence" value="ECO:0007669"/>
    <property type="project" value="TreeGrafter"/>
</dbReference>
<evidence type="ECO:0000256" key="3">
    <source>
        <dbReference type="ARBA" id="ARBA00022679"/>
    </source>
</evidence>
<dbReference type="GO" id="GO:0005737">
    <property type="term" value="C:cytoplasm"/>
    <property type="evidence" value="ECO:0007669"/>
    <property type="project" value="TreeGrafter"/>
</dbReference>
<evidence type="ECO:0000256" key="8">
    <source>
        <dbReference type="ARBA" id="ARBA00048679"/>
    </source>
</evidence>
<dbReference type="InterPro" id="IPR000719">
    <property type="entry name" value="Prot_kinase_dom"/>
</dbReference>
<dbReference type="GO" id="GO:0072354">
    <property type="term" value="F:histone H3T3 kinase activity"/>
    <property type="evidence" value="ECO:0007669"/>
    <property type="project" value="TreeGrafter"/>
</dbReference>
<organism evidence="11 12">
    <name type="scientific">Calycina marina</name>
    <dbReference type="NCBI Taxonomy" id="1763456"/>
    <lineage>
        <taxon>Eukaryota</taxon>
        <taxon>Fungi</taxon>
        <taxon>Dikarya</taxon>
        <taxon>Ascomycota</taxon>
        <taxon>Pezizomycotina</taxon>
        <taxon>Leotiomycetes</taxon>
        <taxon>Helotiales</taxon>
        <taxon>Pezizellaceae</taxon>
        <taxon>Calycina</taxon>
    </lineage>
</organism>
<feature type="domain" description="Protein kinase" evidence="10">
    <location>
        <begin position="231"/>
        <end position="586"/>
    </location>
</feature>
<reference evidence="11" key="1">
    <citation type="journal article" date="2021" name="IMA Fungus">
        <title>Genomic characterization of three marine fungi, including Emericellopsis atlantica sp. nov. with signatures of a generalist lifestyle and marine biomass degradation.</title>
        <authorList>
            <person name="Hagestad O.C."/>
            <person name="Hou L."/>
            <person name="Andersen J.H."/>
            <person name="Hansen E.H."/>
            <person name="Altermark B."/>
            <person name="Li C."/>
            <person name="Kuhnert E."/>
            <person name="Cox R.J."/>
            <person name="Crous P.W."/>
            <person name="Spatafora J.W."/>
            <person name="Lail K."/>
            <person name="Amirebrahimi M."/>
            <person name="Lipzen A."/>
            <person name="Pangilinan J."/>
            <person name="Andreopoulos W."/>
            <person name="Hayes R.D."/>
            <person name="Ng V."/>
            <person name="Grigoriev I.V."/>
            <person name="Jackson S.A."/>
            <person name="Sutton T.D.S."/>
            <person name="Dobson A.D.W."/>
            <person name="Rama T."/>
        </authorList>
    </citation>
    <scope>NUCLEOTIDE SEQUENCE</scope>
    <source>
        <strain evidence="11">TRa3180A</strain>
    </source>
</reference>
<name>A0A9P7Z1D8_9HELO</name>
<accession>A0A9P7Z1D8</accession>
<comment type="catalytic activity">
    <reaction evidence="7">
        <text>L-threonyl-[protein] + ATP = O-phospho-L-threonyl-[protein] + ADP + H(+)</text>
        <dbReference type="Rhea" id="RHEA:46608"/>
        <dbReference type="Rhea" id="RHEA-COMP:11060"/>
        <dbReference type="Rhea" id="RHEA-COMP:11605"/>
        <dbReference type="ChEBI" id="CHEBI:15378"/>
        <dbReference type="ChEBI" id="CHEBI:30013"/>
        <dbReference type="ChEBI" id="CHEBI:30616"/>
        <dbReference type="ChEBI" id="CHEBI:61977"/>
        <dbReference type="ChEBI" id="CHEBI:456216"/>
        <dbReference type="EC" id="2.7.11.1"/>
    </reaction>
</comment>
<protein>
    <recommendedName>
        <fullName evidence="1">non-specific serine/threonine protein kinase</fullName>
        <ecNumber evidence="1">2.7.11.1</ecNumber>
    </recommendedName>
</protein>
<dbReference type="InterPro" id="IPR011009">
    <property type="entry name" value="Kinase-like_dom_sf"/>
</dbReference>
<dbReference type="GO" id="GO:0005524">
    <property type="term" value="F:ATP binding"/>
    <property type="evidence" value="ECO:0007669"/>
    <property type="project" value="UniProtKB-KW"/>
</dbReference>
<dbReference type="SMART" id="SM01331">
    <property type="entry name" value="DUF3635"/>
    <property type="match status" value="1"/>
</dbReference>
<dbReference type="AlphaFoldDB" id="A0A9P7Z1D8"/>
<evidence type="ECO:0000313" key="11">
    <source>
        <dbReference type="EMBL" id="KAG9243814.1"/>
    </source>
</evidence>
<keyword evidence="4" id="KW-0547">Nucleotide-binding</keyword>
<dbReference type="PROSITE" id="PS50011">
    <property type="entry name" value="PROTEIN_KINASE_DOM"/>
    <property type="match status" value="1"/>
</dbReference>
<keyword evidence="5" id="KW-0418">Kinase</keyword>
<feature type="non-terminal residue" evidence="11">
    <location>
        <position position="599"/>
    </location>
</feature>
<dbReference type="OrthoDB" id="21018at2759"/>
<evidence type="ECO:0000256" key="1">
    <source>
        <dbReference type="ARBA" id="ARBA00012513"/>
    </source>
</evidence>
<comment type="caution">
    <text evidence="11">The sequence shown here is derived from an EMBL/GenBank/DDBJ whole genome shotgun (WGS) entry which is preliminary data.</text>
</comment>
<sequence>MSILPQQNPGMGPRTRYQYGKKSRGSSSTVASIFGAYAESAGVGEHRTLPRPVLEDVTSAISNLRLGTRNVSTVSTPENELVSKREPRKAPSDDASISPDEETSTAPKVRLTVSEHDKRNLNSDNVDEFAYPTALPERFQYSPTAPKAKVEHALKLNGNDTIQVCATDNISDVSFTSTEYDARRNESAEDSLGLLRNDSLFPELKPFLQAYKADCGAAVNICSWECFFPDDATVTKIAEATYSEVYQVSNKDGNSMIKVIRVKTTTDQDSLLIGNASTIANIASEVRIMNTMTTVDGFVGFKGANIVRGKCCDMIQEAHEEYNRNLSSRGVAVHTANEVPSAFQEPKSYTDNTVCLVIELSHAGHPLEMLRVVDTAQIWDIILGVTIALAKGEVTNQFEHRDLHENNIVYTTNAPDASVRDAQDVHKLGRSGIEVTLIDYGLSRATLATEEVVAFDMESDKEIFSSGPDKHPQFQCYRKMRTYLLTGERKAKPIAWHLDDRHDDPSKSWDMFIPYTNVVWLRYLLYQLRESYQLHGPTGTYQSTFRADKRTFNVEIEEFANMLGEASEGFESAEEALQYALTKEWIKRSDLNFEEGSWI</sequence>
<feature type="compositionally biased region" description="Basic and acidic residues" evidence="9">
    <location>
        <begin position="81"/>
        <end position="92"/>
    </location>
</feature>
<evidence type="ECO:0000256" key="9">
    <source>
        <dbReference type="SAM" id="MobiDB-lite"/>
    </source>
</evidence>
<evidence type="ECO:0000256" key="6">
    <source>
        <dbReference type="ARBA" id="ARBA00022840"/>
    </source>
</evidence>
<keyword evidence="6" id="KW-0067">ATP-binding</keyword>
<dbReference type="GO" id="GO:0000278">
    <property type="term" value="P:mitotic cell cycle"/>
    <property type="evidence" value="ECO:0007669"/>
    <property type="project" value="TreeGrafter"/>
</dbReference>
<evidence type="ECO:0000256" key="7">
    <source>
        <dbReference type="ARBA" id="ARBA00047899"/>
    </source>
</evidence>
<gene>
    <name evidence="11" type="ORF">BJ878DRAFT_509002</name>
</gene>
<dbReference type="InterPro" id="IPR024604">
    <property type="entry name" value="GSG2_C"/>
</dbReference>
<dbReference type="Gene3D" id="1.10.510.10">
    <property type="entry name" value="Transferase(Phosphotransferase) domain 1"/>
    <property type="match status" value="1"/>
</dbReference>
<evidence type="ECO:0000256" key="4">
    <source>
        <dbReference type="ARBA" id="ARBA00022741"/>
    </source>
</evidence>
<dbReference type="SUPFAM" id="SSF56112">
    <property type="entry name" value="Protein kinase-like (PK-like)"/>
    <property type="match status" value="1"/>
</dbReference>
<dbReference type="Pfam" id="PF12330">
    <property type="entry name" value="Haspin_kinase"/>
    <property type="match status" value="1"/>
</dbReference>
<keyword evidence="2" id="KW-0723">Serine/threonine-protein kinase</keyword>
<dbReference type="EMBL" id="MU253949">
    <property type="protein sequence ID" value="KAG9243814.1"/>
    <property type="molecule type" value="Genomic_DNA"/>
</dbReference>
<comment type="catalytic activity">
    <reaction evidence="8">
        <text>L-seryl-[protein] + ATP = O-phospho-L-seryl-[protein] + ADP + H(+)</text>
        <dbReference type="Rhea" id="RHEA:17989"/>
        <dbReference type="Rhea" id="RHEA-COMP:9863"/>
        <dbReference type="Rhea" id="RHEA-COMP:11604"/>
        <dbReference type="ChEBI" id="CHEBI:15378"/>
        <dbReference type="ChEBI" id="CHEBI:29999"/>
        <dbReference type="ChEBI" id="CHEBI:30616"/>
        <dbReference type="ChEBI" id="CHEBI:83421"/>
        <dbReference type="ChEBI" id="CHEBI:456216"/>
        <dbReference type="EC" id="2.7.11.1"/>
    </reaction>
</comment>
<evidence type="ECO:0000256" key="2">
    <source>
        <dbReference type="ARBA" id="ARBA00022527"/>
    </source>
</evidence>
<feature type="region of interest" description="Disordered" evidence="9">
    <location>
        <begin position="71"/>
        <end position="108"/>
    </location>
</feature>
<dbReference type="EC" id="2.7.11.1" evidence="1"/>
<feature type="region of interest" description="Disordered" evidence="9">
    <location>
        <begin position="1"/>
        <end position="26"/>
    </location>
</feature>
<evidence type="ECO:0000256" key="5">
    <source>
        <dbReference type="ARBA" id="ARBA00022777"/>
    </source>
</evidence>
<dbReference type="Gene3D" id="3.30.200.20">
    <property type="entry name" value="Phosphorylase Kinase, domain 1"/>
    <property type="match status" value="1"/>
</dbReference>